<feature type="region of interest" description="Disordered" evidence="1">
    <location>
        <begin position="85"/>
        <end position="109"/>
    </location>
</feature>
<dbReference type="EMBL" id="JBCGBO010000003">
    <property type="protein sequence ID" value="KAK9213718.1"/>
    <property type="molecule type" value="Genomic_DNA"/>
</dbReference>
<feature type="transmembrane region" description="Helical" evidence="2">
    <location>
        <begin position="6"/>
        <end position="25"/>
    </location>
</feature>
<keyword evidence="2" id="KW-0472">Membrane</keyword>
<evidence type="ECO:0000256" key="2">
    <source>
        <dbReference type="SAM" id="Phobius"/>
    </source>
</evidence>
<sequence length="164" mass="17737">MGNNNVMGLAGGVLAAIIVMMILFFTADQSCAAGNGTAITNFHIDPDVLFFYDDPESELAAAAATNVLNLNPLKRRPVFDCGKGRGRSYRSCTPPPQGSKRGEHCKPAPGGTYNRGYLLKHGSQSNKNTPPTPLLTPIRYLQPERTHHTARVITPVSVHKAIRL</sequence>
<dbReference type="Proteomes" id="UP001428341">
    <property type="component" value="Unassembled WGS sequence"/>
</dbReference>
<proteinExistence type="predicted"/>
<protein>
    <submittedName>
        <fullName evidence="3">Uncharacterized protein</fullName>
    </submittedName>
</protein>
<keyword evidence="2" id="KW-1133">Transmembrane helix</keyword>
<evidence type="ECO:0000256" key="1">
    <source>
        <dbReference type="SAM" id="MobiDB-lite"/>
    </source>
</evidence>
<comment type="caution">
    <text evidence="3">The sequence shown here is derived from an EMBL/GenBank/DDBJ whole genome shotgun (WGS) entry which is preliminary data.</text>
</comment>
<evidence type="ECO:0000313" key="4">
    <source>
        <dbReference type="Proteomes" id="UP001428341"/>
    </source>
</evidence>
<gene>
    <name evidence="3" type="ORF">WN944_005703</name>
</gene>
<keyword evidence="2" id="KW-0812">Transmembrane</keyword>
<reference evidence="3 4" key="1">
    <citation type="submission" date="2024-05" db="EMBL/GenBank/DDBJ databases">
        <title>Haplotype-resolved chromosome-level genome assembly of Huyou (Citrus changshanensis).</title>
        <authorList>
            <person name="Miao C."/>
            <person name="Chen W."/>
            <person name="Wu Y."/>
            <person name="Wang L."/>
            <person name="Zhao S."/>
            <person name="Grierson D."/>
            <person name="Xu C."/>
            <person name="Chen K."/>
        </authorList>
    </citation>
    <scope>NUCLEOTIDE SEQUENCE [LARGE SCALE GENOMIC DNA]</scope>
    <source>
        <strain evidence="3">01-14</strain>
        <tissue evidence="3">Leaf</tissue>
    </source>
</reference>
<keyword evidence="4" id="KW-1185">Reference proteome</keyword>
<name>A0AAP0QP14_9ROSI</name>
<accession>A0AAP0QP14</accession>
<organism evidence="3 4">
    <name type="scientific">Citrus x changshan-huyou</name>
    <dbReference type="NCBI Taxonomy" id="2935761"/>
    <lineage>
        <taxon>Eukaryota</taxon>
        <taxon>Viridiplantae</taxon>
        <taxon>Streptophyta</taxon>
        <taxon>Embryophyta</taxon>
        <taxon>Tracheophyta</taxon>
        <taxon>Spermatophyta</taxon>
        <taxon>Magnoliopsida</taxon>
        <taxon>eudicotyledons</taxon>
        <taxon>Gunneridae</taxon>
        <taxon>Pentapetalae</taxon>
        <taxon>rosids</taxon>
        <taxon>malvids</taxon>
        <taxon>Sapindales</taxon>
        <taxon>Rutaceae</taxon>
        <taxon>Aurantioideae</taxon>
        <taxon>Citrus</taxon>
    </lineage>
</organism>
<dbReference type="AlphaFoldDB" id="A0AAP0QP14"/>
<evidence type="ECO:0000313" key="3">
    <source>
        <dbReference type="EMBL" id="KAK9213718.1"/>
    </source>
</evidence>